<dbReference type="Proteomes" id="UP001457282">
    <property type="component" value="Unassembled WGS sequence"/>
</dbReference>
<keyword evidence="2" id="KW-1185">Reference proteome</keyword>
<dbReference type="AlphaFoldDB" id="A0AAW1YRG0"/>
<name>A0AAW1YRG0_RUBAR</name>
<reference evidence="1 2" key="1">
    <citation type="journal article" date="2023" name="G3 (Bethesda)">
        <title>A chromosome-length genome assembly and annotation of blackberry (Rubus argutus, cv. 'Hillquist').</title>
        <authorList>
            <person name="Bruna T."/>
            <person name="Aryal R."/>
            <person name="Dudchenko O."/>
            <person name="Sargent D.J."/>
            <person name="Mead D."/>
            <person name="Buti M."/>
            <person name="Cavallini A."/>
            <person name="Hytonen T."/>
            <person name="Andres J."/>
            <person name="Pham M."/>
            <person name="Weisz D."/>
            <person name="Mascagni F."/>
            <person name="Usai G."/>
            <person name="Natali L."/>
            <person name="Bassil N."/>
            <person name="Fernandez G.E."/>
            <person name="Lomsadze A."/>
            <person name="Armour M."/>
            <person name="Olukolu B."/>
            <person name="Poorten T."/>
            <person name="Britton C."/>
            <person name="Davik J."/>
            <person name="Ashrafi H."/>
            <person name="Aiden E.L."/>
            <person name="Borodovsky M."/>
            <person name="Worthington M."/>
        </authorList>
    </citation>
    <scope>NUCLEOTIDE SEQUENCE [LARGE SCALE GENOMIC DNA]</scope>
    <source>
        <strain evidence="1">PI 553951</strain>
    </source>
</reference>
<organism evidence="1 2">
    <name type="scientific">Rubus argutus</name>
    <name type="common">Southern blackberry</name>
    <dbReference type="NCBI Taxonomy" id="59490"/>
    <lineage>
        <taxon>Eukaryota</taxon>
        <taxon>Viridiplantae</taxon>
        <taxon>Streptophyta</taxon>
        <taxon>Embryophyta</taxon>
        <taxon>Tracheophyta</taxon>
        <taxon>Spermatophyta</taxon>
        <taxon>Magnoliopsida</taxon>
        <taxon>eudicotyledons</taxon>
        <taxon>Gunneridae</taxon>
        <taxon>Pentapetalae</taxon>
        <taxon>rosids</taxon>
        <taxon>fabids</taxon>
        <taxon>Rosales</taxon>
        <taxon>Rosaceae</taxon>
        <taxon>Rosoideae</taxon>
        <taxon>Rosoideae incertae sedis</taxon>
        <taxon>Rubus</taxon>
    </lineage>
</organism>
<comment type="caution">
    <text evidence="1">The sequence shown here is derived from an EMBL/GenBank/DDBJ whole genome shotgun (WGS) entry which is preliminary data.</text>
</comment>
<sequence length="242" mass="26774">MKLIKQFNSQITQSINPKFIDAKDSCNLLCPAIPSTGWVWFLRHFCPQAATAPISPCSCLCSPLPPCSLHSRVKAQHDAKQVLIPPSFSLPVPSLPVIPSIDPQPPLSPCSSQNRRRRFLSSCCTTIFSSPQSPLCPLADSCVQNGSFCSLLRCAQPAHHRLHPPAPRPPICHDPSHTGVPICRHLCCQTQSPTPLFLYLHHSDDVIPSSFKFSHRRRICHGLISPLFQFLHTCRALSLALK</sequence>
<protein>
    <submittedName>
        <fullName evidence="1">Uncharacterized protein</fullName>
    </submittedName>
</protein>
<dbReference type="EMBL" id="JBEDUW010000001">
    <property type="protein sequence ID" value="KAK9951128.1"/>
    <property type="molecule type" value="Genomic_DNA"/>
</dbReference>
<evidence type="ECO:0000313" key="2">
    <source>
        <dbReference type="Proteomes" id="UP001457282"/>
    </source>
</evidence>
<proteinExistence type="predicted"/>
<evidence type="ECO:0000313" key="1">
    <source>
        <dbReference type="EMBL" id="KAK9951128.1"/>
    </source>
</evidence>
<gene>
    <name evidence="1" type="ORF">M0R45_006588</name>
</gene>
<accession>A0AAW1YRG0</accession>